<evidence type="ECO:0000256" key="3">
    <source>
        <dbReference type="ARBA" id="ARBA00023163"/>
    </source>
</evidence>
<dbReference type="Gene3D" id="1.10.357.10">
    <property type="entry name" value="Tetracycline Repressor, domain 2"/>
    <property type="match status" value="1"/>
</dbReference>
<evidence type="ECO:0000259" key="5">
    <source>
        <dbReference type="PROSITE" id="PS50977"/>
    </source>
</evidence>
<sequence length="193" mass="21643">MARTKDFDQEEVLAKAVCLFWHKGYNGTSMQELVDHLGISRSSLYDTFVDKHTLYLKALEFYQNSSTGKMCNIVSNAKTAREAIKGLLELVTLDISNEQQAKGCFLVNAEVEVASHDTEVKEIICKNEQLIEDAFFKAIRKGQEDGEIANDKDAKALARFILNVVKGIRVSAKSTDDPKFFDDIIDITLTVLD</sequence>
<dbReference type="RefSeq" id="WP_176005575.1">
    <property type="nucleotide sequence ID" value="NZ_JABWMI010000010.1"/>
</dbReference>
<dbReference type="AlphaFoldDB" id="A0A7Y8Y189"/>
<dbReference type="Proteomes" id="UP000535020">
    <property type="component" value="Unassembled WGS sequence"/>
</dbReference>
<reference evidence="6 7" key="1">
    <citation type="submission" date="2020-07" db="EMBL/GenBank/DDBJ databases">
        <authorList>
            <person name="Sun Q."/>
        </authorList>
    </citation>
    <scope>NUCLEOTIDE SEQUENCE [LARGE SCALE GENOMIC DNA]</scope>
    <source>
        <strain evidence="6 7">MAH-1</strain>
    </source>
</reference>
<dbReference type="SUPFAM" id="SSF48498">
    <property type="entry name" value="Tetracyclin repressor-like, C-terminal domain"/>
    <property type="match status" value="1"/>
</dbReference>
<dbReference type="Pfam" id="PF16925">
    <property type="entry name" value="TetR_C_13"/>
    <property type="match status" value="1"/>
</dbReference>
<organism evidence="6 7">
    <name type="scientific">Flavobacterium agri</name>
    <dbReference type="NCBI Taxonomy" id="2743471"/>
    <lineage>
        <taxon>Bacteria</taxon>
        <taxon>Pseudomonadati</taxon>
        <taxon>Bacteroidota</taxon>
        <taxon>Flavobacteriia</taxon>
        <taxon>Flavobacteriales</taxon>
        <taxon>Flavobacteriaceae</taxon>
        <taxon>Flavobacterium</taxon>
    </lineage>
</organism>
<dbReference type="Gene3D" id="1.10.10.60">
    <property type="entry name" value="Homeodomain-like"/>
    <property type="match status" value="1"/>
</dbReference>
<evidence type="ECO:0000313" key="6">
    <source>
        <dbReference type="EMBL" id="NYA70749.1"/>
    </source>
</evidence>
<evidence type="ECO:0000256" key="1">
    <source>
        <dbReference type="ARBA" id="ARBA00023015"/>
    </source>
</evidence>
<evidence type="ECO:0000256" key="2">
    <source>
        <dbReference type="ARBA" id="ARBA00023125"/>
    </source>
</evidence>
<dbReference type="Pfam" id="PF00440">
    <property type="entry name" value="TetR_N"/>
    <property type="match status" value="1"/>
</dbReference>
<dbReference type="InterPro" id="IPR036271">
    <property type="entry name" value="Tet_transcr_reg_TetR-rel_C_sf"/>
</dbReference>
<dbReference type="GO" id="GO:0003677">
    <property type="term" value="F:DNA binding"/>
    <property type="evidence" value="ECO:0007669"/>
    <property type="project" value="UniProtKB-UniRule"/>
</dbReference>
<keyword evidence="2 4" id="KW-0238">DNA-binding</keyword>
<dbReference type="InterPro" id="IPR001647">
    <property type="entry name" value="HTH_TetR"/>
</dbReference>
<accession>A0A7Y8Y189</accession>
<keyword evidence="1" id="KW-0805">Transcription regulation</keyword>
<dbReference type="InterPro" id="IPR009057">
    <property type="entry name" value="Homeodomain-like_sf"/>
</dbReference>
<dbReference type="PANTHER" id="PTHR47506">
    <property type="entry name" value="TRANSCRIPTIONAL REGULATORY PROTEIN"/>
    <property type="match status" value="1"/>
</dbReference>
<feature type="DNA-binding region" description="H-T-H motif" evidence="4">
    <location>
        <begin position="29"/>
        <end position="48"/>
    </location>
</feature>
<protein>
    <submittedName>
        <fullName evidence="6">TetR/AcrR family transcriptional regulator</fullName>
    </submittedName>
</protein>
<name>A0A7Y8Y189_9FLAO</name>
<keyword evidence="7" id="KW-1185">Reference proteome</keyword>
<keyword evidence="3" id="KW-0804">Transcription</keyword>
<gene>
    <name evidence="6" type="ORF">HZF10_07460</name>
</gene>
<dbReference type="PROSITE" id="PS50977">
    <property type="entry name" value="HTH_TETR_2"/>
    <property type="match status" value="1"/>
</dbReference>
<comment type="caution">
    <text evidence="6">The sequence shown here is derived from an EMBL/GenBank/DDBJ whole genome shotgun (WGS) entry which is preliminary data.</text>
</comment>
<proteinExistence type="predicted"/>
<dbReference type="PANTHER" id="PTHR47506:SF1">
    <property type="entry name" value="HTH-TYPE TRANSCRIPTIONAL REGULATOR YJDC"/>
    <property type="match status" value="1"/>
</dbReference>
<evidence type="ECO:0000256" key="4">
    <source>
        <dbReference type="PROSITE-ProRule" id="PRU00335"/>
    </source>
</evidence>
<evidence type="ECO:0000313" key="7">
    <source>
        <dbReference type="Proteomes" id="UP000535020"/>
    </source>
</evidence>
<dbReference type="InterPro" id="IPR011075">
    <property type="entry name" value="TetR_C"/>
</dbReference>
<dbReference type="SUPFAM" id="SSF46689">
    <property type="entry name" value="Homeodomain-like"/>
    <property type="match status" value="1"/>
</dbReference>
<feature type="domain" description="HTH tetR-type" evidence="5">
    <location>
        <begin position="6"/>
        <end position="66"/>
    </location>
</feature>
<dbReference type="EMBL" id="JACBJI010000003">
    <property type="protein sequence ID" value="NYA70749.1"/>
    <property type="molecule type" value="Genomic_DNA"/>
</dbReference>